<dbReference type="AlphaFoldDB" id="A0A8D8S9Z1"/>
<protein>
    <submittedName>
        <fullName evidence="1">Uncharacterized protein</fullName>
    </submittedName>
</protein>
<organism evidence="1">
    <name type="scientific">Cacopsylla melanoneura</name>
    <dbReference type="NCBI Taxonomy" id="428564"/>
    <lineage>
        <taxon>Eukaryota</taxon>
        <taxon>Metazoa</taxon>
        <taxon>Ecdysozoa</taxon>
        <taxon>Arthropoda</taxon>
        <taxon>Hexapoda</taxon>
        <taxon>Insecta</taxon>
        <taxon>Pterygota</taxon>
        <taxon>Neoptera</taxon>
        <taxon>Paraneoptera</taxon>
        <taxon>Hemiptera</taxon>
        <taxon>Sternorrhyncha</taxon>
        <taxon>Psylloidea</taxon>
        <taxon>Psyllidae</taxon>
        <taxon>Psyllinae</taxon>
        <taxon>Cacopsylla</taxon>
    </lineage>
</organism>
<evidence type="ECO:0000313" key="1">
    <source>
        <dbReference type="EMBL" id="CAG6663314.1"/>
    </source>
</evidence>
<sequence>MRRRRGISTRESIPVCAQGTPRVLARKQQYREPLQGMISSHLSQSTGNTRSPSVCLRELHCSCLRRAMESSLERESEHNSQPDAVSWNAVRFGLIVTFTHSIATFC</sequence>
<name>A0A8D8S9Z1_9HEMI</name>
<dbReference type="EMBL" id="HBUF01204922">
    <property type="protein sequence ID" value="CAG6663314.1"/>
    <property type="molecule type" value="Transcribed_RNA"/>
</dbReference>
<accession>A0A8D8S9Z1</accession>
<proteinExistence type="predicted"/>
<reference evidence="1" key="1">
    <citation type="submission" date="2021-05" db="EMBL/GenBank/DDBJ databases">
        <authorList>
            <person name="Alioto T."/>
            <person name="Alioto T."/>
            <person name="Gomez Garrido J."/>
        </authorList>
    </citation>
    <scope>NUCLEOTIDE SEQUENCE</scope>
</reference>